<protein>
    <submittedName>
        <fullName evidence="1">Uncharacterized protein</fullName>
    </submittedName>
</protein>
<dbReference type="Proteomes" id="UP000315400">
    <property type="component" value="Unassembled WGS sequence"/>
</dbReference>
<comment type="caution">
    <text evidence="1">The sequence shown here is derived from an EMBL/GenBank/DDBJ whole genome shotgun (WGS) entry which is preliminary data.</text>
</comment>
<organism evidence="1 2">
    <name type="scientific">Spiribacter salinus</name>
    <dbReference type="NCBI Taxonomy" id="1335746"/>
    <lineage>
        <taxon>Bacteria</taxon>
        <taxon>Pseudomonadati</taxon>
        <taxon>Pseudomonadota</taxon>
        <taxon>Gammaproteobacteria</taxon>
        <taxon>Chromatiales</taxon>
        <taxon>Ectothiorhodospiraceae</taxon>
        <taxon>Spiribacter</taxon>
    </lineage>
</organism>
<sequence>MPRKKRWQHIADIIELGGHLTVASEGAFPVISNLECDGQMVCMLETSGMGFETIMDRIDELAKRFHEEGIATDEVNGDEFCVW</sequence>
<dbReference type="AlphaFoldDB" id="A0A540VK54"/>
<proteinExistence type="predicted"/>
<dbReference type="EMBL" id="VIFK01000346">
    <property type="protein sequence ID" value="TQE96493.1"/>
    <property type="molecule type" value="Genomic_DNA"/>
</dbReference>
<name>A0A540VK54_9GAMM</name>
<evidence type="ECO:0000313" key="2">
    <source>
        <dbReference type="Proteomes" id="UP000315400"/>
    </source>
</evidence>
<gene>
    <name evidence="1" type="ORF">FKY71_16650</name>
</gene>
<accession>A0A540VK54</accession>
<reference evidence="1 2" key="1">
    <citation type="submission" date="2019-06" db="EMBL/GenBank/DDBJ databases">
        <title>Metagenome assembled Genome of Spiribacter salinus SL48-SHIP from the microbial mat of Salt Lake 48 (Novosibirsk region, Russia).</title>
        <authorList>
            <person name="Shipova A."/>
            <person name="Rozanov A.S."/>
            <person name="Bryanskaya A.V."/>
            <person name="Peltek S.E."/>
        </authorList>
    </citation>
    <scope>NUCLEOTIDE SEQUENCE [LARGE SCALE GENOMIC DNA]</scope>
    <source>
        <strain evidence="1">SL48-SHIP-2</strain>
    </source>
</reference>
<evidence type="ECO:0000313" key="1">
    <source>
        <dbReference type="EMBL" id="TQE96493.1"/>
    </source>
</evidence>